<dbReference type="RefSeq" id="WP_315575580.1">
    <property type="nucleotide sequence ID" value="NZ_JARDXH010000002.1"/>
</dbReference>
<evidence type="ECO:0000256" key="6">
    <source>
        <dbReference type="ARBA" id="ARBA00022692"/>
    </source>
</evidence>
<evidence type="ECO:0000256" key="4">
    <source>
        <dbReference type="ARBA" id="ARBA00022475"/>
    </source>
</evidence>
<evidence type="ECO:0000256" key="7">
    <source>
        <dbReference type="ARBA" id="ARBA00022989"/>
    </source>
</evidence>
<dbReference type="InterPro" id="IPR003838">
    <property type="entry name" value="ABC3_permease_C"/>
</dbReference>
<evidence type="ECO:0000259" key="12">
    <source>
        <dbReference type="Pfam" id="PF02687"/>
    </source>
</evidence>
<feature type="domain" description="ABC3 transporter permease C-terminal" evidence="12">
    <location>
        <begin position="167"/>
        <end position="285"/>
    </location>
</feature>
<evidence type="ECO:0000313" key="15">
    <source>
        <dbReference type="Proteomes" id="UP001249959"/>
    </source>
</evidence>
<keyword evidence="9 10" id="KW-0131">Cell cycle</keyword>
<dbReference type="PIRSF" id="PIRSF003097">
    <property type="entry name" value="FtsX"/>
    <property type="match status" value="1"/>
</dbReference>
<keyword evidence="7 11" id="KW-1133">Transmembrane helix</keyword>
<dbReference type="PROSITE" id="PS51257">
    <property type="entry name" value="PROKAR_LIPOPROTEIN"/>
    <property type="match status" value="1"/>
</dbReference>
<keyword evidence="6 11" id="KW-0812">Transmembrane</keyword>
<comment type="subcellular location">
    <subcellularLocation>
        <location evidence="1">Cell membrane</location>
        <topology evidence="1">Multi-pass membrane protein</topology>
    </subcellularLocation>
</comment>
<dbReference type="Pfam" id="PF18075">
    <property type="entry name" value="FtsX_ECD"/>
    <property type="match status" value="1"/>
</dbReference>
<feature type="transmembrane region" description="Helical" evidence="11">
    <location>
        <begin position="160"/>
        <end position="178"/>
    </location>
</feature>
<feature type="transmembrane region" description="Helical" evidence="11">
    <location>
        <begin position="217"/>
        <end position="237"/>
    </location>
</feature>
<keyword evidence="4 10" id="KW-1003">Cell membrane</keyword>
<evidence type="ECO:0000256" key="10">
    <source>
        <dbReference type="PIRNR" id="PIRNR003097"/>
    </source>
</evidence>
<protein>
    <recommendedName>
        <fullName evidence="3 10">Cell division protein FtsX</fullName>
    </recommendedName>
</protein>
<evidence type="ECO:0000256" key="8">
    <source>
        <dbReference type="ARBA" id="ARBA00023136"/>
    </source>
</evidence>
<evidence type="ECO:0000259" key="13">
    <source>
        <dbReference type="Pfam" id="PF18075"/>
    </source>
</evidence>
<evidence type="ECO:0000313" key="14">
    <source>
        <dbReference type="EMBL" id="MDU0808184.1"/>
    </source>
</evidence>
<dbReference type="Pfam" id="PF02687">
    <property type="entry name" value="FtsX"/>
    <property type="match status" value="1"/>
</dbReference>
<feature type="transmembrane region" description="Helical" evidence="11">
    <location>
        <begin position="257"/>
        <end position="278"/>
    </location>
</feature>
<evidence type="ECO:0000256" key="11">
    <source>
        <dbReference type="SAM" id="Phobius"/>
    </source>
</evidence>
<organism evidence="14 15">
    <name type="scientific">Aquirufa regiilacus</name>
    <dbReference type="NCBI Taxonomy" id="3024868"/>
    <lineage>
        <taxon>Bacteria</taxon>
        <taxon>Pseudomonadati</taxon>
        <taxon>Bacteroidota</taxon>
        <taxon>Cytophagia</taxon>
        <taxon>Cytophagales</taxon>
        <taxon>Flectobacillaceae</taxon>
        <taxon>Aquirufa</taxon>
    </lineage>
</organism>
<dbReference type="PANTHER" id="PTHR47755:SF1">
    <property type="entry name" value="CELL DIVISION PROTEIN FTSX"/>
    <property type="match status" value="1"/>
</dbReference>
<comment type="caution">
    <text evidence="14">The sequence shown here is derived from an EMBL/GenBank/DDBJ whole genome shotgun (WGS) entry which is preliminary data.</text>
</comment>
<reference evidence="14 15" key="1">
    <citation type="submission" date="2023-09" db="EMBL/GenBank/DDBJ databases">
        <title>Aquirufa genomes.</title>
        <authorList>
            <person name="Pitt A."/>
        </authorList>
    </citation>
    <scope>NUCLEOTIDE SEQUENCE [LARGE SCALE GENOMIC DNA]</scope>
    <source>
        <strain evidence="14 15">LEOWEIH-7C</strain>
    </source>
</reference>
<sequence>MRYSKGRAQATNQIIVISIACLSVVVSLLFQMLSGAYTWGESIQAQMKVYVYLDDSLQTNQIDSTVLVLKNRKEFIASSAQLVDKQSIAKDFLNTTHENFDELLGDVNPFKNLLILQTKPEFRNKASFEKIATSLRSSPGIYEVTYPENYLELIIPKIKVISSAALIFVLLIALIVYFQISNYTKLHIHANRTMIKSMQLLGSTNGFIKKPYLLKSVILGLFGSLLGYLITNVFYFYINNQIPELTSYIFNVTNQLIILVGTMTIAILFSLVSTLLTLNKYLKLSASNLY</sequence>
<evidence type="ECO:0000256" key="1">
    <source>
        <dbReference type="ARBA" id="ARBA00004651"/>
    </source>
</evidence>
<keyword evidence="8 10" id="KW-0472">Membrane</keyword>
<dbReference type="EMBL" id="JAVNWW010000001">
    <property type="protein sequence ID" value="MDU0808184.1"/>
    <property type="molecule type" value="Genomic_DNA"/>
</dbReference>
<evidence type="ECO:0000256" key="2">
    <source>
        <dbReference type="ARBA" id="ARBA00007379"/>
    </source>
</evidence>
<dbReference type="Proteomes" id="UP001249959">
    <property type="component" value="Unassembled WGS sequence"/>
</dbReference>
<evidence type="ECO:0000256" key="3">
    <source>
        <dbReference type="ARBA" id="ARBA00021907"/>
    </source>
</evidence>
<comment type="similarity">
    <text evidence="2 10">Belongs to the ABC-4 integral membrane protein family. FtsX subfamily.</text>
</comment>
<evidence type="ECO:0000256" key="9">
    <source>
        <dbReference type="ARBA" id="ARBA00023306"/>
    </source>
</evidence>
<dbReference type="PANTHER" id="PTHR47755">
    <property type="entry name" value="CELL DIVISION PROTEIN FTSX"/>
    <property type="match status" value="1"/>
</dbReference>
<feature type="domain" description="FtsX extracellular" evidence="13">
    <location>
        <begin position="48"/>
        <end position="144"/>
    </location>
</feature>
<keyword evidence="5 10" id="KW-0132">Cell division</keyword>
<gene>
    <name evidence="14" type="ORF">PQG45_03935</name>
</gene>
<proteinExistence type="inferred from homology"/>
<dbReference type="InterPro" id="IPR040690">
    <property type="entry name" value="FtsX_ECD"/>
</dbReference>
<name>A0ABU3TQP1_9BACT</name>
<dbReference type="InterPro" id="IPR004513">
    <property type="entry name" value="FtsX"/>
</dbReference>
<evidence type="ECO:0000256" key="5">
    <source>
        <dbReference type="ARBA" id="ARBA00022618"/>
    </source>
</evidence>
<keyword evidence="15" id="KW-1185">Reference proteome</keyword>
<feature type="transmembrane region" description="Helical" evidence="11">
    <location>
        <begin position="12"/>
        <end position="33"/>
    </location>
</feature>
<accession>A0ABU3TQP1</accession>